<evidence type="ECO:0000256" key="4">
    <source>
        <dbReference type="SAM" id="MobiDB-lite"/>
    </source>
</evidence>
<evidence type="ECO:0000256" key="3">
    <source>
        <dbReference type="HAMAP-Rule" id="MF_00385"/>
    </source>
</evidence>
<dbReference type="GO" id="GO:0005840">
    <property type="term" value="C:ribosome"/>
    <property type="evidence" value="ECO:0007669"/>
    <property type="project" value="UniProtKB-KW"/>
</dbReference>
<evidence type="ECO:0000313" key="6">
    <source>
        <dbReference type="Proteomes" id="UP000312702"/>
    </source>
</evidence>
<dbReference type="NCBIfam" id="TIGR00002">
    <property type="entry name" value="S16"/>
    <property type="match status" value="1"/>
</dbReference>
<protein>
    <recommendedName>
        <fullName evidence="3">Small ribosomal subunit protein bS16</fullName>
    </recommendedName>
</protein>
<name>A0ABX5VW84_9PROT</name>
<dbReference type="Proteomes" id="UP000312702">
    <property type="component" value="Chromosome"/>
</dbReference>
<keyword evidence="6" id="KW-1185">Reference proteome</keyword>
<dbReference type="SUPFAM" id="SSF54565">
    <property type="entry name" value="Ribosomal protein S16"/>
    <property type="match status" value="1"/>
</dbReference>
<feature type="compositionally biased region" description="Basic and acidic residues" evidence="4">
    <location>
        <begin position="104"/>
        <end position="126"/>
    </location>
</feature>
<evidence type="ECO:0000313" key="5">
    <source>
        <dbReference type="EMBL" id="QDC61692.1"/>
    </source>
</evidence>
<accession>A0ABX5VW84</accession>
<sequence>MVIIRLSRGGSKKTPFYNVVVADSRNRRDGRFIERIGFYNPMAKIGTEALRIDNERVTHWKGHGALLSDSVHRLVKLHAKGPEAIVALKKKDADKVELRKAKEAAKKAEELKAAMDAKEAEEKAKAAEAAAAPAPEEAPAEAAAPEVTTEAAPEAAPVEAAAPEAAPAEATEPPAESA</sequence>
<dbReference type="Gene3D" id="3.30.1320.10">
    <property type="match status" value="1"/>
</dbReference>
<feature type="region of interest" description="Disordered" evidence="4">
    <location>
        <begin position="104"/>
        <end position="178"/>
    </location>
</feature>
<dbReference type="PANTHER" id="PTHR12919">
    <property type="entry name" value="30S RIBOSOMAL PROTEIN S16"/>
    <property type="match status" value="1"/>
</dbReference>
<evidence type="ECO:0000256" key="1">
    <source>
        <dbReference type="ARBA" id="ARBA00022980"/>
    </source>
</evidence>
<keyword evidence="2 3" id="KW-0687">Ribonucleoprotein</keyword>
<organism evidence="5 6">
    <name type="scientific">Candidatus Methylopumilus universalis</name>
    <dbReference type="NCBI Taxonomy" id="2588536"/>
    <lineage>
        <taxon>Bacteria</taxon>
        <taxon>Pseudomonadati</taxon>
        <taxon>Pseudomonadota</taxon>
        <taxon>Betaproteobacteria</taxon>
        <taxon>Nitrosomonadales</taxon>
        <taxon>Methylophilaceae</taxon>
        <taxon>Candidatus Methylopumilus</taxon>
    </lineage>
</organism>
<reference evidence="5 6" key="1">
    <citation type="journal article" date="2019" name="ISME J.">
        <title>Evolution in action: habitat transition from sediment to the pelagial leads to genome streamlining in Methylophilaceae.</title>
        <authorList>
            <person name="Salcher M."/>
            <person name="Schaefle D."/>
            <person name="Kaspar M."/>
            <person name="Neuenschwander S.M."/>
            <person name="Ghai R."/>
        </authorList>
    </citation>
    <scope>NUCLEOTIDE SEQUENCE [LARGE SCALE GENOMIC DNA]</scope>
    <source>
        <strain evidence="5 6">MMS-VI-25</strain>
    </source>
</reference>
<dbReference type="InterPro" id="IPR000307">
    <property type="entry name" value="Ribosomal_bS16"/>
</dbReference>
<dbReference type="EMBL" id="CP040973">
    <property type="protein sequence ID" value="QDC61692.1"/>
    <property type="molecule type" value="Genomic_DNA"/>
</dbReference>
<proteinExistence type="inferred from homology"/>
<keyword evidence="1 3" id="KW-0689">Ribosomal protein</keyword>
<dbReference type="HAMAP" id="MF_00385">
    <property type="entry name" value="Ribosomal_bS16"/>
    <property type="match status" value="1"/>
</dbReference>
<dbReference type="InterPro" id="IPR023803">
    <property type="entry name" value="Ribosomal_bS16_dom_sf"/>
</dbReference>
<gene>
    <name evidence="3 5" type="primary">rpsP</name>
    <name evidence="5" type="ORF">FIT74_06050</name>
</gene>
<evidence type="ECO:0000256" key="2">
    <source>
        <dbReference type="ARBA" id="ARBA00023274"/>
    </source>
</evidence>
<dbReference type="RefSeq" id="WP_049814294.1">
    <property type="nucleotide sequence ID" value="NZ_CP040973.1"/>
</dbReference>
<feature type="compositionally biased region" description="Low complexity" evidence="4">
    <location>
        <begin position="127"/>
        <end position="178"/>
    </location>
</feature>
<comment type="similarity">
    <text evidence="3">Belongs to the bacterial ribosomal protein bS16 family.</text>
</comment>
<dbReference type="Pfam" id="PF00886">
    <property type="entry name" value="Ribosomal_S16"/>
    <property type="match status" value="1"/>
</dbReference>
<dbReference type="PANTHER" id="PTHR12919:SF20">
    <property type="entry name" value="SMALL RIBOSOMAL SUBUNIT PROTEIN BS16M"/>
    <property type="match status" value="1"/>
</dbReference>